<evidence type="ECO:0000313" key="3">
    <source>
        <dbReference type="EMBL" id="CAH3136817.1"/>
    </source>
</evidence>
<feature type="compositionally biased region" description="Basic and acidic residues" evidence="1">
    <location>
        <begin position="181"/>
        <end position="190"/>
    </location>
</feature>
<comment type="caution">
    <text evidence="3">The sequence shown here is derived from an EMBL/GenBank/DDBJ whole genome shotgun (WGS) entry which is preliminary data.</text>
</comment>
<dbReference type="Pfam" id="PF25561">
    <property type="entry name" value="QRICH1"/>
    <property type="match status" value="1"/>
</dbReference>
<name>A0ABN8P7K0_9CNID</name>
<gene>
    <name evidence="3" type="ORF">PLOB_00038648</name>
</gene>
<sequence>QIEKFLQEQKSKKTQYKTKSDLNAWKKFCESLKDSRAIENIPANELYLLLSKFFISVRKQNGTEYEPGTLSGFQRSFQRYLHEKGSLINILKNNEFFKSREVLAAKRKNLVRQGKGNCPNATRELTEAEEDALFENGQARDESRKLCWGDVGLASDPENDSEYLVWKSERGSKTRTGQDGGHQRAFEPKAHASNNKSRCPVEFYKAFRSHCRF</sequence>
<dbReference type="PANTHER" id="PTHR46963">
    <property type="entry name" value="SIMILAR TO RIKEN CDNA E130308A19"/>
    <property type="match status" value="1"/>
</dbReference>
<evidence type="ECO:0000256" key="1">
    <source>
        <dbReference type="SAM" id="MobiDB-lite"/>
    </source>
</evidence>
<protein>
    <recommendedName>
        <fullName evidence="2">QRICH1-like domain-containing protein</fullName>
    </recommendedName>
</protein>
<feature type="region of interest" description="Disordered" evidence="1">
    <location>
        <begin position="169"/>
        <end position="194"/>
    </location>
</feature>
<dbReference type="PANTHER" id="PTHR46963:SF2">
    <property type="match status" value="1"/>
</dbReference>
<keyword evidence="4" id="KW-1185">Reference proteome</keyword>
<feature type="domain" description="QRICH1-like" evidence="2">
    <location>
        <begin position="8"/>
        <end position="101"/>
    </location>
</feature>
<reference evidence="3 4" key="1">
    <citation type="submission" date="2022-05" db="EMBL/GenBank/DDBJ databases">
        <authorList>
            <consortium name="Genoscope - CEA"/>
            <person name="William W."/>
        </authorList>
    </citation>
    <scope>NUCLEOTIDE SEQUENCE [LARGE SCALE GENOMIC DNA]</scope>
</reference>
<evidence type="ECO:0000313" key="4">
    <source>
        <dbReference type="Proteomes" id="UP001159405"/>
    </source>
</evidence>
<dbReference type="InterPro" id="IPR057926">
    <property type="entry name" value="QRICH1_dom"/>
</dbReference>
<evidence type="ECO:0000259" key="2">
    <source>
        <dbReference type="Pfam" id="PF25561"/>
    </source>
</evidence>
<accession>A0ABN8P7K0</accession>
<feature type="non-terminal residue" evidence="3">
    <location>
        <position position="1"/>
    </location>
</feature>
<proteinExistence type="predicted"/>
<dbReference type="EMBL" id="CALNXK010000058">
    <property type="protein sequence ID" value="CAH3136817.1"/>
    <property type="molecule type" value="Genomic_DNA"/>
</dbReference>
<dbReference type="InterPro" id="IPR042838">
    <property type="entry name" value="KIAA1958"/>
</dbReference>
<dbReference type="Proteomes" id="UP001159405">
    <property type="component" value="Unassembled WGS sequence"/>
</dbReference>
<organism evidence="3 4">
    <name type="scientific">Porites lobata</name>
    <dbReference type="NCBI Taxonomy" id="104759"/>
    <lineage>
        <taxon>Eukaryota</taxon>
        <taxon>Metazoa</taxon>
        <taxon>Cnidaria</taxon>
        <taxon>Anthozoa</taxon>
        <taxon>Hexacorallia</taxon>
        <taxon>Scleractinia</taxon>
        <taxon>Fungiina</taxon>
        <taxon>Poritidae</taxon>
        <taxon>Porites</taxon>
    </lineage>
</organism>